<dbReference type="AlphaFoldDB" id="A0A930EDS9"/>
<dbReference type="GO" id="GO:0004016">
    <property type="term" value="F:adenylate cyclase activity"/>
    <property type="evidence" value="ECO:0007669"/>
    <property type="project" value="UniProtKB-ARBA"/>
</dbReference>
<dbReference type="InterPro" id="IPR029787">
    <property type="entry name" value="Nucleotide_cyclase"/>
</dbReference>
<dbReference type="GO" id="GO:0035556">
    <property type="term" value="P:intracellular signal transduction"/>
    <property type="evidence" value="ECO:0007669"/>
    <property type="project" value="InterPro"/>
</dbReference>
<dbReference type="Gene3D" id="3.30.70.1230">
    <property type="entry name" value="Nucleotide cyclase"/>
    <property type="match status" value="1"/>
</dbReference>
<comment type="caution">
    <text evidence="2">The sequence shown here is derived from an EMBL/GenBank/DDBJ whole genome shotgun (WGS) entry which is preliminary data.</text>
</comment>
<name>A0A930EDS9_9FIRM</name>
<reference evidence="2" key="1">
    <citation type="submission" date="2020-04" db="EMBL/GenBank/DDBJ databases">
        <title>Deep metagenomics examines the oral microbiome during advanced dental caries in children, revealing novel taxa and co-occurrences with host molecules.</title>
        <authorList>
            <person name="Baker J.L."/>
            <person name="Morton J.T."/>
            <person name="Dinis M."/>
            <person name="Alvarez R."/>
            <person name="Tran N.C."/>
            <person name="Knight R."/>
            <person name="Edlund A."/>
        </authorList>
    </citation>
    <scope>NUCLEOTIDE SEQUENCE</scope>
    <source>
        <strain evidence="2">JCVI_24_bin.8</strain>
    </source>
</reference>
<sequence>MKSNYKDYRFEDALRRLDEILNASDNSYEEKNEIPRRDRLTYTNGFYVNCTAVFVDIRGSSELPQIHRRPVLAKIYRSFISEVIAIFNGNYTCKEINVQGDGVWAIFDTPYQNDIMNVLHCCAQVNSLIDIINFKLAKKKYMTFKVGIGVDYGRALMIKAGYKGSTINDVIWMGGVVNQASNLCNFGNKGSIQPIVISSIIYRMLLTTKDEEWKEWFTFDGKHNFYHGNIINRGMGNWLKNQKRQY</sequence>
<dbReference type="Pfam" id="PF00211">
    <property type="entry name" value="Guanylate_cyc"/>
    <property type="match status" value="1"/>
</dbReference>
<dbReference type="Proteomes" id="UP000722050">
    <property type="component" value="Unassembled WGS sequence"/>
</dbReference>
<proteinExistence type="predicted"/>
<dbReference type="PROSITE" id="PS50125">
    <property type="entry name" value="GUANYLATE_CYCLASE_2"/>
    <property type="match status" value="1"/>
</dbReference>
<dbReference type="InterPro" id="IPR001054">
    <property type="entry name" value="A/G_cyclase"/>
</dbReference>
<dbReference type="EMBL" id="JABZQH010000133">
    <property type="protein sequence ID" value="MBF1352330.1"/>
    <property type="molecule type" value="Genomic_DNA"/>
</dbReference>
<gene>
    <name evidence="2" type="ORF">HXM71_04310</name>
</gene>
<evidence type="ECO:0000313" key="2">
    <source>
        <dbReference type="EMBL" id="MBF1352330.1"/>
    </source>
</evidence>
<evidence type="ECO:0000313" key="3">
    <source>
        <dbReference type="Proteomes" id="UP000722050"/>
    </source>
</evidence>
<protein>
    <submittedName>
        <fullName evidence="2">Adenylate/guanylate cyclase domain-containing protein</fullName>
    </submittedName>
</protein>
<dbReference type="GO" id="GO:0009190">
    <property type="term" value="P:cyclic nucleotide biosynthetic process"/>
    <property type="evidence" value="ECO:0007669"/>
    <property type="project" value="InterPro"/>
</dbReference>
<organism evidence="2 3">
    <name type="scientific">Mogibacterium diversum</name>
    <dbReference type="NCBI Taxonomy" id="114527"/>
    <lineage>
        <taxon>Bacteria</taxon>
        <taxon>Bacillati</taxon>
        <taxon>Bacillota</taxon>
        <taxon>Clostridia</taxon>
        <taxon>Peptostreptococcales</taxon>
        <taxon>Anaerovoracaceae</taxon>
        <taxon>Mogibacterium</taxon>
    </lineage>
</organism>
<evidence type="ECO:0000259" key="1">
    <source>
        <dbReference type="PROSITE" id="PS50125"/>
    </source>
</evidence>
<feature type="domain" description="Guanylate cyclase" evidence="1">
    <location>
        <begin position="51"/>
        <end position="184"/>
    </location>
</feature>
<accession>A0A930EDS9</accession>
<dbReference type="SUPFAM" id="SSF55073">
    <property type="entry name" value="Nucleotide cyclase"/>
    <property type="match status" value="1"/>
</dbReference>